<dbReference type="AlphaFoldDB" id="A0A1R2AP95"/>
<sequence length="153" mass="18005">MNIEIHSFCEPEKKKKTREKISDDDREKMVKEFLLRTERPKIPAKNVTKWRDPLYFIPNYVLTMDKTLTYVPNKTNKLLLGFVWGSIPYFREHYNMLLTNETTFIRKSLEPKGIIAYLHCEKTPGGYVYVGCCIVENNTIHESKLVTACFSYV</sequence>
<keyword evidence="2" id="KW-1185">Reference proteome</keyword>
<dbReference type="EMBL" id="MPUH01001742">
    <property type="protein sequence ID" value="OMJ66352.1"/>
    <property type="molecule type" value="Genomic_DNA"/>
</dbReference>
<evidence type="ECO:0000313" key="1">
    <source>
        <dbReference type="EMBL" id="OMJ66352.1"/>
    </source>
</evidence>
<dbReference type="Proteomes" id="UP000187209">
    <property type="component" value="Unassembled WGS sequence"/>
</dbReference>
<gene>
    <name evidence="1" type="ORF">SteCoe_36824</name>
</gene>
<accession>A0A1R2AP95</accession>
<proteinExistence type="predicted"/>
<reference evidence="1 2" key="1">
    <citation type="submission" date="2016-11" db="EMBL/GenBank/DDBJ databases">
        <title>The macronuclear genome of Stentor coeruleus: a giant cell with tiny introns.</title>
        <authorList>
            <person name="Slabodnick M."/>
            <person name="Ruby J.G."/>
            <person name="Reiff S.B."/>
            <person name="Swart E.C."/>
            <person name="Gosai S."/>
            <person name="Prabakaran S."/>
            <person name="Witkowska E."/>
            <person name="Larue G.E."/>
            <person name="Fisher S."/>
            <person name="Freeman R.M."/>
            <person name="Gunawardena J."/>
            <person name="Chu W."/>
            <person name="Stover N.A."/>
            <person name="Gregory B.D."/>
            <person name="Nowacki M."/>
            <person name="Derisi J."/>
            <person name="Roy S.W."/>
            <person name="Marshall W.F."/>
            <person name="Sood P."/>
        </authorList>
    </citation>
    <scope>NUCLEOTIDE SEQUENCE [LARGE SCALE GENOMIC DNA]</scope>
    <source>
        <strain evidence="1">WM001</strain>
    </source>
</reference>
<name>A0A1R2AP95_9CILI</name>
<comment type="caution">
    <text evidence="1">The sequence shown here is derived from an EMBL/GenBank/DDBJ whole genome shotgun (WGS) entry which is preliminary data.</text>
</comment>
<protein>
    <submittedName>
        <fullName evidence="1">Uncharacterized protein</fullName>
    </submittedName>
</protein>
<evidence type="ECO:0000313" key="2">
    <source>
        <dbReference type="Proteomes" id="UP000187209"/>
    </source>
</evidence>
<organism evidence="1 2">
    <name type="scientific">Stentor coeruleus</name>
    <dbReference type="NCBI Taxonomy" id="5963"/>
    <lineage>
        <taxon>Eukaryota</taxon>
        <taxon>Sar</taxon>
        <taxon>Alveolata</taxon>
        <taxon>Ciliophora</taxon>
        <taxon>Postciliodesmatophora</taxon>
        <taxon>Heterotrichea</taxon>
        <taxon>Heterotrichida</taxon>
        <taxon>Stentoridae</taxon>
        <taxon>Stentor</taxon>
    </lineage>
</organism>